<reference evidence="2" key="1">
    <citation type="submission" date="2016-11" db="UniProtKB">
        <authorList>
            <consortium name="WormBaseParasite"/>
        </authorList>
    </citation>
    <scope>IDENTIFICATION</scope>
</reference>
<evidence type="ECO:0000313" key="2">
    <source>
        <dbReference type="WBParaSite" id="L893_g24188.t1"/>
    </source>
</evidence>
<sequence length="170" mass="19792">MKVFSDYPDKDRTEVSPVLLKTGGKVSLERTMAENDGCFSWNVYYSKTTHVSEDSQRRDRSTAKVARIQLENIVLCLLIPYSYKAYALIAEDDPAGAVRQRNGGVRVRERATRTWLCNEDGLHRRNDYVDAGFARDVVWHRQYLHRPHHVHLSQLLWSTVVDAHYRRSRC</sequence>
<dbReference type="AlphaFoldDB" id="A0A1I7Z9Q2"/>
<dbReference type="WBParaSite" id="L893_g24188.t1">
    <property type="protein sequence ID" value="L893_g24188.t1"/>
    <property type="gene ID" value="L893_g24188"/>
</dbReference>
<accession>A0A1I7Z9Q2</accession>
<protein>
    <submittedName>
        <fullName evidence="2">7TM_GPCR_Srx domain-containing protein</fullName>
    </submittedName>
</protein>
<keyword evidence="1" id="KW-1185">Reference proteome</keyword>
<evidence type="ECO:0000313" key="1">
    <source>
        <dbReference type="Proteomes" id="UP000095287"/>
    </source>
</evidence>
<proteinExistence type="predicted"/>
<name>A0A1I7Z9Q2_9BILA</name>
<dbReference type="Proteomes" id="UP000095287">
    <property type="component" value="Unplaced"/>
</dbReference>
<organism evidence="1 2">
    <name type="scientific">Steinernema glaseri</name>
    <dbReference type="NCBI Taxonomy" id="37863"/>
    <lineage>
        <taxon>Eukaryota</taxon>
        <taxon>Metazoa</taxon>
        <taxon>Ecdysozoa</taxon>
        <taxon>Nematoda</taxon>
        <taxon>Chromadorea</taxon>
        <taxon>Rhabditida</taxon>
        <taxon>Tylenchina</taxon>
        <taxon>Panagrolaimomorpha</taxon>
        <taxon>Strongyloidoidea</taxon>
        <taxon>Steinernematidae</taxon>
        <taxon>Steinernema</taxon>
    </lineage>
</organism>